<evidence type="ECO:0000313" key="3">
    <source>
        <dbReference type="Proteomes" id="UP000316298"/>
    </source>
</evidence>
<protein>
    <submittedName>
        <fullName evidence="2">Uncharacterized protein</fullName>
    </submittedName>
</protein>
<sequence length="339" mass="36844">MVTTYDELREQQARAAVRVMGAHHSSWNGSVALLPEDSSRKGNVSWDHTINYHPSVVSDLREMFATAGQQHDQATLQRYREALRVVFHENIHLLAARGTSHAMGADAYQQPHNQVVEEATTELATQQALNEYIRELGLEQIAPGISDVRTAPAYGEYVPAVRSFSEEIGEAVGQSAEEVVRRLAIVNAEDKLAVAAVLLYDEKVGQLAPAQARVGGIQALVETMQPAFAAIHEFDPGDPQDVQMSELAGLNAARKATIKAEELQEFWTQNQDLRRSLDAGLGAGASGVDQSNRPPSQNEHDGRLPEAGTGRRDPGPRPGAAHPNRNGRRPAGPHRSLGD</sequence>
<feature type="region of interest" description="Disordered" evidence="1">
    <location>
        <begin position="279"/>
        <end position="339"/>
    </location>
</feature>
<dbReference type="EMBL" id="VFMM01000001">
    <property type="protein sequence ID" value="TQJ18917.1"/>
    <property type="molecule type" value="Genomic_DNA"/>
</dbReference>
<proteinExistence type="predicted"/>
<dbReference type="OrthoDB" id="3812884at2"/>
<reference evidence="2 3" key="1">
    <citation type="submission" date="2019-06" db="EMBL/GenBank/DDBJ databases">
        <title>Sequencing the genomes of 1000 actinobacteria strains.</title>
        <authorList>
            <person name="Klenk H.-P."/>
        </authorList>
    </citation>
    <scope>NUCLEOTIDE SEQUENCE [LARGE SCALE GENOMIC DNA]</scope>
    <source>
        <strain evidence="2 3">DSM 17305</strain>
    </source>
</reference>
<accession>A0A542EU75</accession>
<comment type="caution">
    <text evidence="2">The sequence shown here is derived from an EMBL/GenBank/DDBJ whole genome shotgun (WGS) entry which is preliminary data.</text>
</comment>
<dbReference type="RefSeq" id="WP_141856540.1">
    <property type="nucleotide sequence ID" value="NZ_BAAAKA010000002.1"/>
</dbReference>
<feature type="compositionally biased region" description="Basic and acidic residues" evidence="1">
    <location>
        <begin position="298"/>
        <end position="315"/>
    </location>
</feature>
<evidence type="ECO:0000256" key="1">
    <source>
        <dbReference type="SAM" id="MobiDB-lite"/>
    </source>
</evidence>
<evidence type="ECO:0000313" key="2">
    <source>
        <dbReference type="EMBL" id="TQJ18917.1"/>
    </source>
</evidence>
<dbReference type="AlphaFoldDB" id="A0A542EU75"/>
<feature type="compositionally biased region" description="Polar residues" evidence="1">
    <location>
        <begin position="288"/>
        <end position="297"/>
    </location>
</feature>
<dbReference type="Proteomes" id="UP000316298">
    <property type="component" value="Unassembled WGS sequence"/>
</dbReference>
<gene>
    <name evidence="2" type="ORF">FB475_3071</name>
</gene>
<name>A0A542EU75_9ACTN</name>
<organism evidence="2 3">
    <name type="scientific">Kribbella jejuensis</name>
    <dbReference type="NCBI Taxonomy" id="236068"/>
    <lineage>
        <taxon>Bacteria</taxon>
        <taxon>Bacillati</taxon>
        <taxon>Actinomycetota</taxon>
        <taxon>Actinomycetes</taxon>
        <taxon>Propionibacteriales</taxon>
        <taxon>Kribbellaceae</taxon>
        <taxon>Kribbella</taxon>
    </lineage>
</organism>
<keyword evidence="3" id="KW-1185">Reference proteome</keyword>